<dbReference type="EMBL" id="CP071869">
    <property type="protein sequence ID" value="QTE21050.1"/>
    <property type="molecule type" value="Genomic_DNA"/>
</dbReference>
<dbReference type="KEGG" id="pcea:J3359_09235"/>
<dbReference type="AlphaFoldDB" id="A0A975CPZ1"/>
<accession>A0A975CPZ1</accession>
<gene>
    <name evidence="2" type="ORF">J3359_09235</name>
    <name evidence="3" type="ORF">J3359_09280</name>
    <name evidence="4" type="ORF">J3359_09330</name>
</gene>
<organism evidence="3 5">
    <name type="scientific">Polaribacter cellanae</name>
    <dbReference type="NCBI Taxonomy" id="2818493"/>
    <lineage>
        <taxon>Bacteria</taxon>
        <taxon>Pseudomonadati</taxon>
        <taxon>Bacteroidota</taxon>
        <taxon>Flavobacteriia</taxon>
        <taxon>Flavobacteriales</taxon>
        <taxon>Flavobacteriaceae</taxon>
    </lineage>
</organism>
<sequence>MKIKLKEVEVEIAWWQVMLIILAVVTIMKMNPNEVLEYLKPIIEKIKFS</sequence>
<evidence type="ECO:0000256" key="1">
    <source>
        <dbReference type="SAM" id="Phobius"/>
    </source>
</evidence>
<evidence type="ECO:0000313" key="3">
    <source>
        <dbReference type="EMBL" id="QTE21041.1"/>
    </source>
</evidence>
<evidence type="ECO:0000313" key="4">
    <source>
        <dbReference type="EMBL" id="QTE21050.1"/>
    </source>
</evidence>
<reference evidence="3 5" key="1">
    <citation type="submission" date="2021-03" db="EMBL/GenBank/DDBJ databases">
        <title>Complete genome of Polaribacter_sp.SM13.</title>
        <authorList>
            <person name="Jeong S.W."/>
            <person name="Bae J.W."/>
        </authorList>
    </citation>
    <scope>NUCLEOTIDE SEQUENCE [LARGE SCALE GENOMIC DNA]</scope>
    <source>
        <strain evidence="3 5">SM13</strain>
    </source>
</reference>
<keyword evidence="1" id="KW-1133">Transmembrane helix</keyword>
<evidence type="ECO:0000313" key="5">
    <source>
        <dbReference type="Proteomes" id="UP000663920"/>
    </source>
</evidence>
<dbReference type="Proteomes" id="UP000663920">
    <property type="component" value="Chromosome"/>
</dbReference>
<keyword evidence="5" id="KW-1185">Reference proteome</keyword>
<keyword evidence="1" id="KW-0472">Membrane</keyword>
<proteinExistence type="predicted"/>
<dbReference type="EMBL" id="CP071869">
    <property type="protein sequence ID" value="QTE21041.1"/>
    <property type="molecule type" value="Genomic_DNA"/>
</dbReference>
<dbReference type="KEGG" id="pcea:J3359_09280"/>
<evidence type="ECO:0000313" key="2">
    <source>
        <dbReference type="EMBL" id="QTE21033.1"/>
    </source>
</evidence>
<keyword evidence="1" id="KW-0812">Transmembrane</keyword>
<feature type="transmembrane region" description="Helical" evidence="1">
    <location>
        <begin position="12"/>
        <end position="30"/>
    </location>
</feature>
<dbReference type="KEGG" id="pcea:J3359_09330"/>
<dbReference type="RefSeq" id="WP_208076637.1">
    <property type="nucleotide sequence ID" value="NZ_CP071869.1"/>
</dbReference>
<protein>
    <submittedName>
        <fullName evidence="3">Uncharacterized protein</fullName>
    </submittedName>
</protein>
<name>A0A975CPZ1_9FLAO</name>
<dbReference type="EMBL" id="CP071869">
    <property type="protein sequence ID" value="QTE21033.1"/>
    <property type="molecule type" value="Genomic_DNA"/>
</dbReference>